<dbReference type="Gene3D" id="1.25.40.290">
    <property type="entry name" value="ARM repeat domains"/>
    <property type="match status" value="1"/>
</dbReference>
<dbReference type="SUPFAM" id="SSF48371">
    <property type="entry name" value="ARM repeat"/>
    <property type="match status" value="1"/>
</dbReference>
<dbReference type="Pfam" id="PF08713">
    <property type="entry name" value="DNA_alkylation"/>
    <property type="match status" value="1"/>
</dbReference>
<evidence type="ECO:0000313" key="1">
    <source>
        <dbReference type="EMBL" id="MBH0228954.1"/>
    </source>
</evidence>
<dbReference type="CDD" id="cd07064">
    <property type="entry name" value="AlkD_like_1"/>
    <property type="match status" value="1"/>
</dbReference>
<sequence length="232" mass="27381">MEKSREITEKIVEALHSNRNEINREPMEAYMKNHFSFLGIKSPERKKILSPILKECRQISEVERLEIASSLYDRHEREYHYAALALLEKGTKKASVSSIGFYKELVMTASWWDSVDMIASNLCGDYFKKYPQYLAPITEKWRVSSHLWVRRTSLLIQLKYKKDTNEELLFDTIDVLKHEREFFIEKAIGWALREYSKTNPEAVLNYIEKTGLRPLSQREGLKWLKNQAKITT</sequence>
<dbReference type="InterPro" id="IPR014825">
    <property type="entry name" value="DNA_alkylation"/>
</dbReference>
<accession>A0A931HST5</accession>
<dbReference type="EMBL" id="JADZSC010000001">
    <property type="protein sequence ID" value="MBH0228954.1"/>
    <property type="molecule type" value="Genomic_DNA"/>
</dbReference>
<dbReference type="PANTHER" id="PTHR34070">
    <property type="entry name" value="ARMADILLO-TYPE FOLD"/>
    <property type="match status" value="1"/>
</dbReference>
<organism evidence="1 2">
    <name type="scientific">Halobacillus yeomjeoni</name>
    <dbReference type="NCBI Taxonomy" id="311194"/>
    <lineage>
        <taxon>Bacteria</taxon>
        <taxon>Bacillati</taxon>
        <taxon>Bacillota</taxon>
        <taxon>Bacilli</taxon>
        <taxon>Bacillales</taxon>
        <taxon>Bacillaceae</taxon>
        <taxon>Halobacillus</taxon>
    </lineage>
</organism>
<dbReference type="AlphaFoldDB" id="A0A931HST5"/>
<dbReference type="InterPro" id="IPR016024">
    <property type="entry name" value="ARM-type_fold"/>
</dbReference>
<gene>
    <name evidence="1" type="ORF">H0267_01900</name>
</gene>
<comment type="caution">
    <text evidence="1">The sequence shown here is derived from an EMBL/GenBank/DDBJ whole genome shotgun (WGS) entry which is preliminary data.</text>
</comment>
<keyword evidence="2" id="KW-1185">Reference proteome</keyword>
<name>A0A931HST5_9BACI</name>
<dbReference type="Gene3D" id="1.20.1660.10">
    <property type="entry name" value="Hypothetical protein (EF3068)"/>
    <property type="match status" value="1"/>
</dbReference>
<protein>
    <submittedName>
        <fullName evidence="1">DNA alkylation repair protein</fullName>
    </submittedName>
</protein>
<reference evidence="1 2" key="1">
    <citation type="journal article" date="2005" name="Int. J. Syst. Evol. Microbiol.">
        <title>Halobacillus yeomjeoni sp. nov., isolated from a marine solar saltern in Korea.</title>
        <authorList>
            <person name="Yoon J.H."/>
            <person name="Kang S.J."/>
            <person name="Lee C.H."/>
            <person name="Oh H.W."/>
            <person name="Oh T.K."/>
        </authorList>
    </citation>
    <scope>NUCLEOTIDE SEQUENCE [LARGE SCALE GENOMIC DNA]</scope>
    <source>
        <strain evidence="1 2">KCTC 3957</strain>
    </source>
</reference>
<evidence type="ECO:0000313" key="2">
    <source>
        <dbReference type="Proteomes" id="UP000614490"/>
    </source>
</evidence>
<dbReference type="Proteomes" id="UP000614490">
    <property type="component" value="Unassembled WGS sequence"/>
</dbReference>
<dbReference type="PANTHER" id="PTHR34070:SF1">
    <property type="entry name" value="DNA ALKYLATION REPAIR PROTEIN"/>
    <property type="match status" value="1"/>
</dbReference>
<proteinExistence type="predicted"/>